<keyword evidence="5" id="KW-0418">Kinase</keyword>
<evidence type="ECO:0000256" key="4">
    <source>
        <dbReference type="ARBA" id="ARBA00022679"/>
    </source>
</evidence>
<comment type="caution">
    <text evidence="6">The sequence shown here is derived from an EMBL/GenBank/DDBJ whole genome shotgun (WGS) entry which is preliminary data.</text>
</comment>
<dbReference type="Gene3D" id="3.90.1200.10">
    <property type="match status" value="1"/>
</dbReference>
<dbReference type="PANTHER" id="PTHR21064:SF1">
    <property type="entry name" value="HYDROXYLYSINE KINASE"/>
    <property type="match status" value="1"/>
</dbReference>
<evidence type="ECO:0000256" key="5">
    <source>
        <dbReference type="ARBA" id="ARBA00022777"/>
    </source>
</evidence>
<evidence type="ECO:0008006" key="8">
    <source>
        <dbReference type="Google" id="ProtNLM"/>
    </source>
</evidence>
<keyword evidence="7" id="KW-1185">Reference proteome</keyword>
<comment type="subcellular location">
    <subcellularLocation>
        <location evidence="1">Cytoplasm</location>
    </subcellularLocation>
</comment>
<dbReference type="PANTHER" id="PTHR21064">
    <property type="entry name" value="AMINOGLYCOSIDE PHOSPHOTRANSFERASE DOMAIN-CONTAINING PROTEIN-RELATED"/>
    <property type="match status" value="1"/>
</dbReference>
<sequence length="149" mass="16802">MHKSVLRVCRDILNGIVLSDTDYRVTGIIDFGDIQFSYYVFELAISMTYAMLLSGQPSTGGLVLAGYTVTRRLPDHEYRLLKTLISARLVQSLILGAYTLEQDPSNTYVSSTEKAKGWELLRKIRKSTPSPEGDDTDWKTIANEYLTRS</sequence>
<proteinExistence type="inferred from homology"/>
<organism evidence="6 7">
    <name type="scientific">Iphiclides podalirius</name>
    <name type="common">scarce swallowtail</name>
    <dbReference type="NCBI Taxonomy" id="110791"/>
    <lineage>
        <taxon>Eukaryota</taxon>
        <taxon>Metazoa</taxon>
        <taxon>Ecdysozoa</taxon>
        <taxon>Arthropoda</taxon>
        <taxon>Hexapoda</taxon>
        <taxon>Insecta</taxon>
        <taxon>Pterygota</taxon>
        <taxon>Neoptera</taxon>
        <taxon>Endopterygota</taxon>
        <taxon>Lepidoptera</taxon>
        <taxon>Glossata</taxon>
        <taxon>Ditrysia</taxon>
        <taxon>Papilionoidea</taxon>
        <taxon>Papilionidae</taxon>
        <taxon>Papilioninae</taxon>
        <taxon>Iphiclides</taxon>
    </lineage>
</organism>
<keyword evidence="3" id="KW-0963">Cytoplasm</keyword>
<evidence type="ECO:0000313" key="6">
    <source>
        <dbReference type="EMBL" id="CAH2079506.1"/>
    </source>
</evidence>
<gene>
    <name evidence="6" type="ORF">IPOD504_LOCUS17718</name>
</gene>
<evidence type="ECO:0000256" key="1">
    <source>
        <dbReference type="ARBA" id="ARBA00004496"/>
    </source>
</evidence>
<dbReference type="Proteomes" id="UP000837857">
    <property type="component" value="Unassembled WGS sequence"/>
</dbReference>
<protein>
    <recommendedName>
        <fullName evidence="8">Aminoglycoside phosphotransferase domain-containing protein</fullName>
    </recommendedName>
</protein>
<dbReference type="EMBL" id="CAKOGK010000071">
    <property type="protein sequence ID" value="CAH2079506.1"/>
    <property type="molecule type" value="Genomic_DNA"/>
</dbReference>
<accession>A0ABN8JDR6</accession>
<reference evidence="6" key="1">
    <citation type="submission" date="2022-03" db="EMBL/GenBank/DDBJ databases">
        <authorList>
            <person name="Martin H S."/>
        </authorList>
    </citation>
    <scope>NUCLEOTIDE SEQUENCE [LARGE SCALE GENOMIC DNA]</scope>
</reference>
<name>A0ABN8JDR6_9NEOP</name>
<dbReference type="InterPro" id="IPR050249">
    <property type="entry name" value="Pseudomonas-type_ThrB"/>
</dbReference>
<evidence type="ECO:0000256" key="2">
    <source>
        <dbReference type="ARBA" id="ARBA00006219"/>
    </source>
</evidence>
<keyword evidence="4" id="KW-0808">Transferase</keyword>
<evidence type="ECO:0000256" key="3">
    <source>
        <dbReference type="ARBA" id="ARBA00022490"/>
    </source>
</evidence>
<dbReference type="SUPFAM" id="SSF56112">
    <property type="entry name" value="Protein kinase-like (PK-like)"/>
    <property type="match status" value="1"/>
</dbReference>
<dbReference type="InterPro" id="IPR011009">
    <property type="entry name" value="Kinase-like_dom_sf"/>
</dbReference>
<evidence type="ECO:0000313" key="7">
    <source>
        <dbReference type="Proteomes" id="UP000837857"/>
    </source>
</evidence>
<comment type="similarity">
    <text evidence="2">Belongs to the aminoglycoside phosphotransferase family.</text>
</comment>
<feature type="non-terminal residue" evidence="6">
    <location>
        <position position="149"/>
    </location>
</feature>